<proteinExistence type="predicted"/>
<name>A0A2C9UYP4_MANES</name>
<evidence type="ECO:0000313" key="1">
    <source>
        <dbReference type="EMBL" id="OAY36387.1"/>
    </source>
</evidence>
<protein>
    <submittedName>
        <fullName evidence="1">Uncharacterized protein</fullName>
    </submittedName>
</protein>
<accession>A0A2C9UYP4</accession>
<sequence length="76" mass="8788">MLPMSVTEMIMTPMTLIWRARSGMSILNTDVSTRKERDSILMIIPSQLRENFSLVLLFMSISKMKIAFYQSLQRGT</sequence>
<dbReference type="EMBL" id="CM004397">
    <property type="protein sequence ID" value="OAY36387.1"/>
    <property type="molecule type" value="Genomic_DNA"/>
</dbReference>
<organism evidence="1">
    <name type="scientific">Manihot esculenta</name>
    <name type="common">Cassava</name>
    <name type="synonym">Jatropha manihot</name>
    <dbReference type="NCBI Taxonomy" id="3983"/>
    <lineage>
        <taxon>Eukaryota</taxon>
        <taxon>Viridiplantae</taxon>
        <taxon>Streptophyta</taxon>
        <taxon>Embryophyta</taxon>
        <taxon>Tracheophyta</taxon>
        <taxon>Spermatophyta</taxon>
        <taxon>Magnoliopsida</taxon>
        <taxon>eudicotyledons</taxon>
        <taxon>Gunneridae</taxon>
        <taxon>Pentapetalae</taxon>
        <taxon>rosids</taxon>
        <taxon>fabids</taxon>
        <taxon>Malpighiales</taxon>
        <taxon>Euphorbiaceae</taxon>
        <taxon>Crotonoideae</taxon>
        <taxon>Manihoteae</taxon>
        <taxon>Manihot</taxon>
    </lineage>
</organism>
<dbReference type="AlphaFoldDB" id="A0A2C9UYP4"/>
<gene>
    <name evidence="1" type="ORF">MANES_11G017500</name>
</gene>
<reference evidence="1" key="1">
    <citation type="submission" date="2016-02" db="EMBL/GenBank/DDBJ databases">
        <title>WGS assembly of Manihot esculenta.</title>
        <authorList>
            <person name="Bredeson J.V."/>
            <person name="Prochnik S.E."/>
            <person name="Lyons J.B."/>
            <person name="Schmutz J."/>
            <person name="Grimwood J."/>
            <person name="Vrebalov J."/>
            <person name="Bart R.S."/>
            <person name="Amuge T."/>
            <person name="Ferguson M.E."/>
            <person name="Green R."/>
            <person name="Putnam N."/>
            <person name="Stites J."/>
            <person name="Rounsley S."/>
            <person name="Rokhsar D.S."/>
        </authorList>
    </citation>
    <scope>NUCLEOTIDE SEQUENCE [LARGE SCALE GENOMIC DNA]</scope>
    <source>
        <tissue evidence="1">Leaf</tissue>
    </source>
</reference>